<evidence type="ECO:0000313" key="4">
    <source>
        <dbReference type="Proteomes" id="UP000030762"/>
    </source>
</evidence>
<dbReference type="InterPro" id="IPR000719">
    <property type="entry name" value="Prot_kinase_dom"/>
</dbReference>
<dbReference type="Proteomes" id="UP000030762">
    <property type="component" value="Unassembled WGS sequence"/>
</dbReference>
<organism evidence="3 4">
    <name type="scientific">Saprolegnia diclina (strain VS20)</name>
    <dbReference type="NCBI Taxonomy" id="1156394"/>
    <lineage>
        <taxon>Eukaryota</taxon>
        <taxon>Sar</taxon>
        <taxon>Stramenopiles</taxon>
        <taxon>Oomycota</taxon>
        <taxon>Saprolegniomycetes</taxon>
        <taxon>Saprolegniales</taxon>
        <taxon>Saprolegniaceae</taxon>
        <taxon>Saprolegnia</taxon>
    </lineage>
</organism>
<accession>T0RWY8</accession>
<dbReference type="SUPFAM" id="SSF56112">
    <property type="entry name" value="Protein kinase-like (PK-like)"/>
    <property type="match status" value="1"/>
</dbReference>
<dbReference type="EMBL" id="JH767153">
    <property type="protein sequence ID" value="EQC34902.1"/>
    <property type="molecule type" value="Genomic_DNA"/>
</dbReference>
<evidence type="ECO:0000313" key="3">
    <source>
        <dbReference type="EMBL" id="EQC34902.1"/>
    </source>
</evidence>
<dbReference type="InterPro" id="IPR051681">
    <property type="entry name" value="Ser/Thr_Kinases-Pseudokinases"/>
</dbReference>
<protein>
    <submittedName>
        <fullName evidence="3">Serine/threonine protein kinase</fullName>
    </submittedName>
</protein>
<keyword evidence="3" id="KW-0418">Kinase</keyword>
<dbReference type="RefSeq" id="XP_008611774.1">
    <property type="nucleotide sequence ID" value="XM_008613552.1"/>
</dbReference>
<dbReference type="PROSITE" id="PS50011">
    <property type="entry name" value="PROTEIN_KINASE_DOM"/>
    <property type="match status" value="1"/>
</dbReference>
<dbReference type="OMA" id="PIAYIEY"/>
<keyword evidence="1" id="KW-0175">Coiled coil</keyword>
<dbReference type="STRING" id="1156394.T0RWY8"/>
<dbReference type="Pfam" id="PF00069">
    <property type="entry name" value="Pkinase"/>
    <property type="match status" value="1"/>
</dbReference>
<evidence type="ECO:0000259" key="2">
    <source>
        <dbReference type="PROSITE" id="PS50011"/>
    </source>
</evidence>
<reference evidence="3 4" key="1">
    <citation type="submission" date="2012-04" db="EMBL/GenBank/DDBJ databases">
        <title>The Genome Sequence of Saprolegnia declina VS20.</title>
        <authorList>
            <consortium name="The Broad Institute Genome Sequencing Platform"/>
            <person name="Russ C."/>
            <person name="Nusbaum C."/>
            <person name="Tyler B."/>
            <person name="van West P."/>
            <person name="Dieguez-Uribeondo J."/>
            <person name="de Bruijn I."/>
            <person name="Tripathy S."/>
            <person name="Jiang R."/>
            <person name="Young S.K."/>
            <person name="Zeng Q."/>
            <person name="Gargeya S."/>
            <person name="Fitzgerald M."/>
            <person name="Haas B."/>
            <person name="Abouelleil A."/>
            <person name="Alvarado L."/>
            <person name="Arachchi H.M."/>
            <person name="Berlin A."/>
            <person name="Chapman S.B."/>
            <person name="Goldberg J."/>
            <person name="Griggs A."/>
            <person name="Gujja S."/>
            <person name="Hansen M."/>
            <person name="Howarth C."/>
            <person name="Imamovic A."/>
            <person name="Larimer J."/>
            <person name="McCowen C."/>
            <person name="Montmayeur A."/>
            <person name="Murphy C."/>
            <person name="Neiman D."/>
            <person name="Pearson M."/>
            <person name="Priest M."/>
            <person name="Roberts A."/>
            <person name="Saif S."/>
            <person name="Shea T."/>
            <person name="Sisk P."/>
            <person name="Sykes S."/>
            <person name="Wortman J."/>
            <person name="Nusbaum C."/>
            <person name="Birren B."/>
        </authorList>
    </citation>
    <scope>NUCLEOTIDE SEQUENCE [LARGE SCALE GENOMIC DNA]</scope>
    <source>
        <strain evidence="3 4">VS20</strain>
    </source>
</reference>
<feature type="coiled-coil region" evidence="1">
    <location>
        <begin position="22"/>
        <end position="53"/>
    </location>
</feature>
<gene>
    <name evidence="3" type="ORF">SDRG_07701</name>
</gene>
<evidence type="ECO:0000256" key="1">
    <source>
        <dbReference type="SAM" id="Coils"/>
    </source>
</evidence>
<dbReference type="VEuPathDB" id="FungiDB:SDRG_07701"/>
<dbReference type="GO" id="GO:0005524">
    <property type="term" value="F:ATP binding"/>
    <property type="evidence" value="ECO:0007669"/>
    <property type="project" value="InterPro"/>
</dbReference>
<sequence>MFSTWWTPGPDPRVDEDTPMPLQIHKAIVEQLKREHERAMKKLRESHKAEIERMTAKYTTETKDAAAMALEESQRRLKLEATVREHEAALLTRRLEDIHEISDVGFQAFEGNLGFDTKAFPNTSLLAGRLADGTLVLRVQLTEAARQLADSVDRFRQSIAIMQALNGTDDHLLRLIGGCDLNTNNPIAYIEYFPGADLESYLQDHPHLSEREMLRIALQVATALAAVHKKAMLHRDLNWSRVFVALDGRVKVFVGLKARERPTGNVTNGVSAERWGAPETLHAAGVYSDKIDIFSLGLLIMTLVTKDVPFSHIKKSRKDEPIDDDMLRRRLENKADATPMLTQPFGDVSPAYTTLVHACIAYDPTRRPSASEVARRLQEQLDELDETEANVPKNVTTVRPVVGIDVVVKRATGLASTSKMYCTVSIADAMFEPLPTGRASCANGICTWQQTLSFANVQPLEGTLQFTLWSVGTLFSADSITCVASVMLEELLHFAGTTTSLQAPRLTSLDLFSEGDRLGSLEIEVSFTSEIRKYLALYVEEKSKLISYYATRQTNYCADYVRRRDLAAVVLGVQSP</sequence>
<feature type="domain" description="Protein kinase" evidence="2">
    <location>
        <begin position="102"/>
        <end position="381"/>
    </location>
</feature>
<dbReference type="PANTHER" id="PTHR44329">
    <property type="entry name" value="SERINE/THREONINE-PROTEIN KINASE TNNI3K-RELATED"/>
    <property type="match status" value="1"/>
</dbReference>
<dbReference type="InParanoid" id="T0RWY8"/>
<dbReference type="OrthoDB" id="41771at2759"/>
<dbReference type="GO" id="GO:0004674">
    <property type="term" value="F:protein serine/threonine kinase activity"/>
    <property type="evidence" value="ECO:0007669"/>
    <property type="project" value="UniProtKB-KW"/>
</dbReference>
<dbReference type="eggNOG" id="KOG0192">
    <property type="taxonomic scope" value="Eukaryota"/>
</dbReference>
<keyword evidence="4" id="KW-1185">Reference proteome</keyword>
<dbReference type="GeneID" id="19948428"/>
<name>T0RWY8_SAPDV</name>
<keyword evidence="3" id="KW-0723">Serine/threonine-protein kinase</keyword>
<keyword evidence="3" id="KW-0808">Transferase</keyword>
<proteinExistence type="predicted"/>
<dbReference type="Gene3D" id="1.10.510.10">
    <property type="entry name" value="Transferase(Phosphotransferase) domain 1"/>
    <property type="match status" value="1"/>
</dbReference>
<dbReference type="AlphaFoldDB" id="T0RWY8"/>
<dbReference type="InterPro" id="IPR011009">
    <property type="entry name" value="Kinase-like_dom_sf"/>
</dbReference>
<dbReference type="PANTHER" id="PTHR44329:SF214">
    <property type="entry name" value="PROTEIN KINASE DOMAIN-CONTAINING PROTEIN"/>
    <property type="match status" value="1"/>
</dbReference>